<dbReference type="Pfam" id="PF02017">
    <property type="entry name" value="CIDE-N"/>
    <property type="match status" value="1"/>
</dbReference>
<dbReference type="PROSITE" id="PS51257">
    <property type="entry name" value="PROKAR_LIPOPROTEIN"/>
    <property type="match status" value="1"/>
</dbReference>
<evidence type="ECO:0000256" key="1">
    <source>
        <dbReference type="ARBA" id="ARBA00022703"/>
    </source>
</evidence>
<accession>A0A182J411</accession>
<dbReference type="STRING" id="41427.A0A182J411"/>
<dbReference type="PROSITE" id="PS51135">
    <property type="entry name" value="CIDE_N"/>
    <property type="match status" value="1"/>
</dbReference>
<feature type="compositionally biased region" description="Low complexity" evidence="2">
    <location>
        <begin position="280"/>
        <end position="306"/>
    </location>
</feature>
<reference evidence="3" key="1">
    <citation type="submission" date="2022-08" db="UniProtKB">
        <authorList>
            <consortium name="EnsemblMetazoa"/>
        </authorList>
    </citation>
    <scope>IDENTIFICATION</scope>
    <source>
        <strain evidence="3">EBRO</strain>
    </source>
</reference>
<dbReference type="SUPFAM" id="SSF54277">
    <property type="entry name" value="CAD &amp; PB1 domains"/>
    <property type="match status" value="1"/>
</dbReference>
<proteinExistence type="predicted"/>
<keyword evidence="1" id="KW-0053">Apoptosis</keyword>
<feature type="compositionally biased region" description="Polar residues" evidence="2">
    <location>
        <begin position="267"/>
        <end position="278"/>
    </location>
</feature>
<dbReference type="AlphaFoldDB" id="A0A182J411"/>
<dbReference type="GO" id="GO:0042981">
    <property type="term" value="P:regulation of apoptotic process"/>
    <property type="evidence" value="ECO:0007669"/>
    <property type="project" value="TreeGrafter"/>
</dbReference>
<dbReference type="Gene3D" id="3.10.20.10">
    <property type="match status" value="1"/>
</dbReference>
<name>A0A182J411_ANOAO</name>
<dbReference type="PANTHER" id="PTHR12306">
    <property type="entry name" value="CELL DEATH ACTIVATOR CIDE"/>
    <property type="match status" value="1"/>
</dbReference>
<evidence type="ECO:0000256" key="2">
    <source>
        <dbReference type="SAM" id="MobiDB-lite"/>
    </source>
</evidence>
<sequence>MLVLRNSRLGQPCMWATLTFTGSFASGCGTPRGNTLQHTTFVLPVQQMYLVGLKAGSIKDVTRAIKKAVVAGTLEEVRTKAAEKFDRTDLPNIHLDSDGTEVDDEDYFQTLEPNAELIAVFSGEQWIDPTHYVTITTRRDSADVTDSPEVERIHLKKLVAQMKTNLCNVSVLSEPDLELLSNMDPNSVADITGKDFIEQLKEASGRILHEKRKAADAIELLKLIAKQQPIATAPDDDQHDPATGPTSDDRQLRSFLSTVAMRPDRSPITNQPLGQRSDMTAAAAESPSPSSSSPSTPSTIVSIPATVDSTPDGKPHSITVHLQSAVRRSSDEGSVMSVYPDAQCTLKSAGDNPDHGKAI</sequence>
<dbReference type="PANTHER" id="PTHR12306:SF15">
    <property type="entry name" value="DNAATION FACTOR-RELATED PROTEIN 1, ISOFORM B-RELATED"/>
    <property type="match status" value="1"/>
</dbReference>
<dbReference type="InterPro" id="IPR003508">
    <property type="entry name" value="CIDE-N_dom"/>
</dbReference>
<dbReference type="EnsemblMetazoa" id="AATE010922-RA">
    <property type="protein sequence ID" value="AATE010922-PA.1"/>
    <property type="gene ID" value="AATE010922"/>
</dbReference>
<dbReference type="SMART" id="SM00266">
    <property type="entry name" value="CAD"/>
    <property type="match status" value="1"/>
</dbReference>
<organism evidence="3">
    <name type="scientific">Anopheles atroparvus</name>
    <name type="common">European mosquito</name>
    <dbReference type="NCBI Taxonomy" id="41427"/>
    <lineage>
        <taxon>Eukaryota</taxon>
        <taxon>Metazoa</taxon>
        <taxon>Ecdysozoa</taxon>
        <taxon>Arthropoda</taxon>
        <taxon>Hexapoda</taxon>
        <taxon>Insecta</taxon>
        <taxon>Pterygota</taxon>
        <taxon>Neoptera</taxon>
        <taxon>Endopterygota</taxon>
        <taxon>Diptera</taxon>
        <taxon>Nematocera</taxon>
        <taxon>Culicoidea</taxon>
        <taxon>Culicidae</taxon>
        <taxon>Anophelinae</taxon>
        <taxon>Anopheles</taxon>
    </lineage>
</organism>
<feature type="region of interest" description="Disordered" evidence="2">
    <location>
        <begin position="230"/>
        <end position="317"/>
    </location>
</feature>
<dbReference type="GO" id="GO:0006915">
    <property type="term" value="P:apoptotic process"/>
    <property type="evidence" value="ECO:0007669"/>
    <property type="project" value="UniProtKB-UniRule"/>
</dbReference>
<protein>
    <submittedName>
        <fullName evidence="3">Uncharacterized protein</fullName>
    </submittedName>
</protein>
<evidence type="ECO:0000313" key="3">
    <source>
        <dbReference type="EnsemblMetazoa" id="AATE010922-PA.1"/>
    </source>
</evidence>
<dbReference type="CDD" id="cd01615">
    <property type="entry name" value="CIDE_N"/>
    <property type="match status" value="1"/>
</dbReference>
<dbReference type="VEuPathDB" id="VectorBase:AATE010922"/>